<dbReference type="PROSITE" id="PS51898">
    <property type="entry name" value="TYR_RECOMBINASE"/>
    <property type="match status" value="1"/>
</dbReference>
<evidence type="ECO:0000313" key="4">
    <source>
        <dbReference type="EMBL" id="MFI6505829.1"/>
    </source>
</evidence>
<evidence type="ECO:0000259" key="3">
    <source>
        <dbReference type="PROSITE" id="PS51898"/>
    </source>
</evidence>
<dbReference type="InterPro" id="IPR013762">
    <property type="entry name" value="Integrase-like_cat_sf"/>
</dbReference>
<dbReference type="Gene3D" id="1.10.443.10">
    <property type="entry name" value="Intergrase catalytic core"/>
    <property type="match status" value="1"/>
</dbReference>
<gene>
    <name evidence="4" type="ORF">ACIBG2_51210</name>
</gene>
<dbReference type="Pfam" id="PF00589">
    <property type="entry name" value="Phage_integrase"/>
    <property type="match status" value="1"/>
</dbReference>
<dbReference type="SUPFAM" id="SSF56349">
    <property type="entry name" value="DNA breaking-rejoining enzymes"/>
    <property type="match status" value="1"/>
</dbReference>
<feature type="compositionally biased region" description="Polar residues" evidence="2">
    <location>
        <begin position="180"/>
        <end position="191"/>
    </location>
</feature>
<feature type="compositionally biased region" description="Polar residues" evidence="2">
    <location>
        <begin position="160"/>
        <end position="171"/>
    </location>
</feature>
<dbReference type="InterPro" id="IPR011010">
    <property type="entry name" value="DNA_brk_join_enz"/>
</dbReference>
<evidence type="ECO:0000256" key="2">
    <source>
        <dbReference type="SAM" id="MobiDB-lite"/>
    </source>
</evidence>
<keyword evidence="1" id="KW-0233">DNA recombination</keyword>
<dbReference type="EMBL" id="JBITGY010000024">
    <property type="protein sequence ID" value="MFI6505829.1"/>
    <property type="molecule type" value="Genomic_DNA"/>
</dbReference>
<protein>
    <submittedName>
        <fullName evidence="4">Tyrosine-type recombinase/integrase</fullName>
    </submittedName>
</protein>
<feature type="domain" description="Tyr recombinase" evidence="3">
    <location>
        <begin position="1"/>
        <end position="147"/>
    </location>
</feature>
<evidence type="ECO:0000313" key="5">
    <source>
        <dbReference type="Proteomes" id="UP001612741"/>
    </source>
</evidence>
<dbReference type="RefSeq" id="WP_397092234.1">
    <property type="nucleotide sequence ID" value="NZ_JBITGY010000024.1"/>
</dbReference>
<accession>A0ABW7ZE76</accession>
<reference evidence="4 5" key="1">
    <citation type="submission" date="2024-10" db="EMBL/GenBank/DDBJ databases">
        <title>The Natural Products Discovery Center: Release of the First 8490 Sequenced Strains for Exploring Actinobacteria Biosynthetic Diversity.</title>
        <authorList>
            <person name="Kalkreuter E."/>
            <person name="Kautsar S.A."/>
            <person name="Yang D."/>
            <person name="Bader C.D."/>
            <person name="Teijaro C.N."/>
            <person name="Fluegel L."/>
            <person name="Davis C.M."/>
            <person name="Simpson J.R."/>
            <person name="Lauterbach L."/>
            <person name="Steele A.D."/>
            <person name="Gui C."/>
            <person name="Meng S."/>
            <person name="Li G."/>
            <person name="Viehrig K."/>
            <person name="Ye F."/>
            <person name="Su P."/>
            <person name="Kiefer A.F."/>
            <person name="Nichols A."/>
            <person name="Cepeda A.J."/>
            <person name="Yan W."/>
            <person name="Fan B."/>
            <person name="Jiang Y."/>
            <person name="Adhikari A."/>
            <person name="Zheng C.-J."/>
            <person name="Schuster L."/>
            <person name="Cowan T.M."/>
            <person name="Smanski M.J."/>
            <person name="Chevrette M.G."/>
            <person name="De Carvalho L.P.S."/>
            <person name="Shen B."/>
        </authorList>
    </citation>
    <scope>NUCLEOTIDE SEQUENCE [LARGE SCALE GENOMIC DNA]</scope>
    <source>
        <strain evidence="4 5">NPDC050545</strain>
    </source>
</reference>
<evidence type="ECO:0000256" key="1">
    <source>
        <dbReference type="ARBA" id="ARBA00023172"/>
    </source>
</evidence>
<dbReference type="InterPro" id="IPR002104">
    <property type="entry name" value="Integrase_catalytic"/>
</dbReference>
<organism evidence="4 5">
    <name type="scientific">Nonomuraea typhae</name>
    <dbReference type="NCBI Taxonomy" id="2603600"/>
    <lineage>
        <taxon>Bacteria</taxon>
        <taxon>Bacillati</taxon>
        <taxon>Actinomycetota</taxon>
        <taxon>Actinomycetes</taxon>
        <taxon>Streptosporangiales</taxon>
        <taxon>Streptosporangiaceae</taxon>
        <taxon>Nonomuraea</taxon>
    </lineage>
</organism>
<keyword evidence="5" id="KW-1185">Reference proteome</keyword>
<comment type="caution">
    <text evidence="4">The sequence shown here is derived from an EMBL/GenBank/DDBJ whole genome shotgun (WGS) entry which is preliminary data.</text>
</comment>
<feature type="region of interest" description="Disordered" evidence="2">
    <location>
        <begin position="160"/>
        <end position="191"/>
    </location>
</feature>
<proteinExistence type="predicted"/>
<dbReference type="Proteomes" id="UP001612741">
    <property type="component" value="Unassembled WGS sequence"/>
</dbReference>
<sequence length="191" mass="20157">MLAVVKQLSNVGRRVQESAPKTQSSEGTVALDAGTAAVLRAHRVLQLQEKLAWGESWTDTGRIFTREDGTALTPGWVSEHFERLTFAAGLPPIRLHDLRHVAATLSLAAGNDMKIASAMLRHSSQSITPDLYTTVLPEVAHTAAEASVALVPRAVAVGEASQTGGLPSVSQLADRRPTDSGDQGTSRSNAG</sequence>
<name>A0ABW7ZE76_9ACTN</name>